<protein>
    <submittedName>
        <fullName evidence="2">Uncharacterized protein</fullName>
    </submittedName>
</protein>
<feature type="region of interest" description="Disordered" evidence="1">
    <location>
        <begin position="142"/>
        <end position="190"/>
    </location>
</feature>
<keyword evidence="3" id="KW-1185">Reference proteome</keyword>
<evidence type="ECO:0000256" key="1">
    <source>
        <dbReference type="SAM" id="MobiDB-lite"/>
    </source>
</evidence>
<feature type="compositionally biased region" description="Basic and acidic residues" evidence="1">
    <location>
        <begin position="161"/>
        <end position="180"/>
    </location>
</feature>
<gene>
    <name evidence="2" type="ORF">UHOR_00061</name>
</gene>
<feature type="compositionally biased region" description="Acidic residues" evidence="1">
    <location>
        <begin position="43"/>
        <end position="55"/>
    </location>
</feature>
<dbReference type="Proteomes" id="UP000006174">
    <property type="component" value="Unassembled WGS sequence"/>
</dbReference>
<dbReference type="EMBL" id="CAGI01000185">
    <property type="protein sequence ID" value="CCF53707.1"/>
    <property type="molecule type" value="Genomic_DNA"/>
</dbReference>
<feature type="region of interest" description="Disordered" evidence="1">
    <location>
        <begin position="1"/>
        <end position="57"/>
    </location>
</feature>
<evidence type="ECO:0000313" key="3">
    <source>
        <dbReference type="Proteomes" id="UP000006174"/>
    </source>
</evidence>
<feature type="compositionally biased region" description="Polar residues" evidence="1">
    <location>
        <begin position="26"/>
        <end position="35"/>
    </location>
</feature>
<comment type="caution">
    <text evidence="2">The sequence shown here is derived from an EMBL/GenBank/DDBJ whole genome shotgun (WGS) entry which is preliminary data.</text>
</comment>
<name>I2G3G4_USTHO</name>
<organism evidence="2 3">
    <name type="scientific">Ustilago hordei</name>
    <name type="common">Barley covered smut fungus</name>
    <dbReference type="NCBI Taxonomy" id="120017"/>
    <lineage>
        <taxon>Eukaryota</taxon>
        <taxon>Fungi</taxon>
        <taxon>Dikarya</taxon>
        <taxon>Basidiomycota</taxon>
        <taxon>Ustilaginomycotina</taxon>
        <taxon>Ustilaginomycetes</taxon>
        <taxon>Ustilaginales</taxon>
        <taxon>Ustilaginaceae</taxon>
        <taxon>Ustilago</taxon>
    </lineage>
</organism>
<evidence type="ECO:0000313" key="2">
    <source>
        <dbReference type="EMBL" id="CCF53707.1"/>
    </source>
</evidence>
<dbReference type="AlphaFoldDB" id="I2G3G4"/>
<proteinExistence type="predicted"/>
<sequence>MVEETKTQAGSSKAKGGRKGKAAQLQVANNEATNETETKVIDDDANEETDSDSDLDSGGKQYNFCTLAKLLKPVPKLTSHNYYSWNAHIKSFLQCVPHAMKYLEKCTICHPMYKEMVTTINQLTFSTLATTLTIQQSVIKNNPAQRVKPHQASARVTGSNDQDKPTRKDEKDKKDEDHTSAKVAARPQRI</sequence>
<dbReference type="HOGENOM" id="CLU_087702_0_0_1"/>
<accession>I2G3G4</accession>
<reference evidence="2 3" key="1">
    <citation type="journal article" date="2012" name="Plant Cell">
        <title>Genome comparison of barley and maize smut fungi reveals targeted loss of RNA silencing components and species-specific presence of transposable elements.</title>
        <authorList>
            <person name="Laurie J.D."/>
            <person name="Ali S."/>
            <person name="Linning R."/>
            <person name="Mannhaupt G."/>
            <person name="Wong P."/>
            <person name="Gueldener U."/>
            <person name="Muensterkoetter M."/>
            <person name="Moore R."/>
            <person name="Kahmann R."/>
            <person name="Bakkeren G."/>
            <person name="Schirawski J."/>
        </authorList>
    </citation>
    <scope>NUCLEOTIDE SEQUENCE [LARGE SCALE GENOMIC DNA]</scope>
    <source>
        <strain evidence="3">Uh4875-4</strain>
    </source>
</reference>